<name>A0A8J6HPG8_TENMO</name>
<comment type="caution">
    <text evidence="2">The sequence shown here is derived from an EMBL/GenBank/DDBJ whole genome shotgun (WGS) entry which is preliminary data.</text>
</comment>
<dbReference type="SUPFAM" id="SSF50978">
    <property type="entry name" value="WD40 repeat-like"/>
    <property type="match status" value="1"/>
</dbReference>
<dbReference type="SUPFAM" id="SSF47027">
    <property type="entry name" value="Acyl-CoA binding protein"/>
    <property type="match status" value="1"/>
</dbReference>
<dbReference type="Pfam" id="PF00887">
    <property type="entry name" value="ACBP"/>
    <property type="match status" value="1"/>
</dbReference>
<dbReference type="GO" id="GO:0005113">
    <property type="term" value="F:patched binding"/>
    <property type="evidence" value="ECO:0007669"/>
    <property type="project" value="TreeGrafter"/>
</dbReference>
<keyword evidence="3" id="KW-1185">Reference proteome</keyword>
<feature type="domain" description="ACB" evidence="1">
    <location>
        <begin position="727"/>
        <end position="809"/>
    </location>
</feature>
<dbReference type="GO" id="GO:1905515">
    <property type="term" value="P:non-motile cilium assembly"/>
    <property type="evidence" value="ECO:0007669"/>
    <property type="project" value="InterPro"/>
</dbReference>
<dbReference type="Pfam" id="PF23304">
    <property type="entry name" value="GAE_BBS1"/>
    <property type="match status" value="1"/>
</dbReference>
<dbReference type="PRINTS" id="PR00689">
    <property type="entry name" value="ACOABINDINGP"/>
</dbReference>
<dbReference type="InterPro" id="IPR022408">
    <property type="entry name" value="Acyl-CoA-binding_prot_CS"/>
</dbReference>
<dbReference type="EMBL" id="JABDTM020017740">
    <property type="protein sequence ID" value="KAH0818414.1"/>
    <property type="molecule type" value="Genomic_DNA"/>
</dbReference>
<evidence type="ECO:0000259" key="1">
    <source>
        <dbReference type="PROSITE" id="PS51228"/>
    </source>
</evidence>
<dbReference type="Proteomes" id="UP000719412">
    <property type="component" value="Unassembled WGS sequence"/>
</dbReference>
<dbReference type="PROSITE" id="PS00880">
    <property type="entry name" value="ACB_1"/>
    <property type="match status" value="1"/>
</dbReference>
<dbReference type="InterPro" id="IPR000582">
    <property type="entry name" value="Acyl-CoA-binding_protein"/>
</dbReference>
<dbReference type="PANTHER" id="PTHR20870:SF0">
    <property type="entry name" value="BARDET-BIEDL SYNDROME 1 PROTEIN"/>
    <property type="match status" value="1"/>
</dbReference>
<gene>
    <name evidence="2" type="ORF">GEV33_004378</name>
</gene>
<dbReference type="PROSITE" id="PS51228">
    <property type="entry name" value="ACB_2"/>
    <property type="match status" value="1"/>
</dbReference>
<dbReference type="Gene3D" id="1.20.80.10">
    <property type="match status" value="1"/>
</dbReference>
<evidence type="ECO:0000313" key="2">
    <source>
        <dbReference type="EMBL" id="KAH0818414.1"/>
    </source>
</evidence>
<dbReference type="GO" id="GO:0005813">
    <property type="term" value="C:centrosome"/>
    <property type="evidence" value="ECO:0007669"/>
    <property type="project" value="TreeGrafter"/>
</dbReference>
<evidence type="ECO:0000313" key="3">
    <source>
        <dbReference type="Proteomes" id="UP000719412"/>
    </source>
</evidence>
<dbReference type="Pfam" id="PF14779">
    <property type="entry name" value="BBS1"/>
    <property type="match status" value="1"/>
</dbReference>
<sequence length="809" mass="89188">MFVQQSQRQEVECDRQGVAPEAAPSRAYLMVAVLAKSVRTGTDSSELTSTCPVPVDPSQPARILPGKIDSQVAERRSLHFRLEDKKKQRSAPLDSARASPWTCHIVILTWSGFSSQNTNTTNLSAEGHCCLQERPNELNISRWLEAHSDRSAGLVTFARSAVLADVSGDGDFRLVLVDVKLQPDKRSRLKVYKGTLLTSDQVLPDIPSSLISFHTDNLDVRVPAIGVACGSDLLIYKNNKPFFKFCVPPSPLVPLEAELWKQLEEANCDYGRVIEGLKSIRFDQLTGRSQELLTLQSGQIQEYVGRFAGVTPIKSSPIVCMSTLNRSSQDKSAVACPVLGTESRMIYILDPQIYTILHQANVCNVKATPMIIKTTGMFDVEFRIVVACRENSVCVLRRGWLEGRSVVQLTDNIVDMILIPGDNFIVIATSSKLLHCYTKRGQRVWSAAMVNQVTCLCLVPLKHLSTHLIAVGLKGGSVHLYHGRQVVDYTNSPDTPSALVFGQMGQEEHVMVIITMAGTINFKILKRTADFNLSNQDKLAAPTVQIKPLPLPKRSKLFIEQSMRERQNPIEMHQGFQQDLVRLRLTAARALVQNIGDQSGAGNAQEQVKLSAQVLGLGPKFTLILTLENMSSDKAVYNFSVIFHARPTVYKLSNYVVLVPLIPPGLSYKMETKVSEVLDERADEQGANTWQVIRVFVVRRGQAHPVLAASINMPPTETTTLFVTMSLDEKFASACEQVKKFTTKPSDADMLEVYSLYKQATAGDVNISKPSDAKGKAKWEAWNGKKGMSAGKAKEGYVAKVQALAGSCA</sequence>
<dbReference type="InterPro" id="IPR032728">
    <property type="entry name" value="BBS1_N"/>
</dbReference>
<dbReference type="GO" id="GO:0005119">
    <property type="term" value="F:smoothened binding"/>
    <property type="evidence" value="ECO:0007669"/>
    <property type="project" value="TreeGrafter"/>
</dbReference>
<dbReference type="InterPro" id="IPR036322">
    <property type="entry name" value="WD40_repeat_dom_sf"/>
</dbReference>
<dbReference type="InterPro" id="IPR028784">
    <property type="entry name" value="BBS1"/>
</dbReference>
<dbReference type="PANTHER" id="PTHR20870">
    <property type="entry name" value="BARDET-BIEDL SYNDROME 1 PROTEIN"/>
    <property type="match status" value="1"/>
</dbReference>
<dbReference type="GO" id="GO:0005930">
    <property type="term" value="C:axoneme"/>
    <property type="evidence" value="ECO:0007669"/>
    <property type="project" value="TreeGrafter"/>
</dbReference>
<dbReference type="InterPro" id="IPR014352">
    <property type="entry name" value="FERM/acyl-CoA-bd_prot_sf"/>
</dbReference>
<reference evidence="2" key="2">
    <citation type="submission" date="2021-08" db="EMBL/GenBank/DDBJ databases">
        <authorList>
            <person name="Eriksson T."/>
        </authorList>
    </citation>
    <scope>NUCLEOTIDE SEQUENCE</scope>
    <source>
        <strain evidence="2">Stoneville</strain>
        <tissue evidence="2">Whole head</tissue>
    </source>
</reference>
<proteinExistence type="predicted"/>
<dbReference type="InterPro" id="IPR035984">
    <property type="entry name" value="Acyl-CoA-binding_sf"/>
</dbReference>
<dbReference type="GO" id="GO:0061512">
    <property type="term" value="P:protein localization to cilium"/>
    <property type="evidence" value="ECO:0007669"/>
    <property type="project" value="TreeGrafter"/>
</dbReference>
<dbReference type="InterPro" id="IPR056419">
    <property type="entry name" value="GAE_BBS1"/>
</dbReference>
<dbReference type="GO" id="GO:0034464">
    <property type="term" value="C:BBSome"/>
    <property type="evidence" value="ECO:0007669"/>
    <property type="project" value="InterPro"/>
</dbReference>
<protein>
    <recommendedName>
        <fullName evidence="1">ACB domain-containing protein</fullName>
    </recommendedName>
</protein>
<reference evidence="2" key="1">
    <citation type="journal article" date="2020" name="J Insects Food Feed">
        <title>The yellow mealworm (Tenebrio molitor) genome: a resource for the emerging insects as food and feed industry.</title>
        <authorList>
            <person name="Eriksson T."/>
            <person name="Andere A."/>
            <person name="Kelstrup H."/>
            <person name="Emery V."/>
            <person name="Picard C."/>
        </authorList>
    </citation>
    <scope>NUCLEOTIDE SEQUENCE</scope>
    <source>
        <strain evidence="2">Stoneville</strain>
        <tissue evidence="2">Whole head</tissue>
    </source>
</reference>
<organism evidence="2 3">
    <name type="scientific">Tenebrio molitor</name>
    <name type="common">Yellow mealworm beetle</name>
    <dbReference type="NCBI Taxonomy" id="7067"/>
    <lineage>
        <taxon>Eukaryota</taxon>
        <taxon>Metazoa</taxon>
        <taxon>Ecdysozoa</taxon>
        <taxon>Arthropoda</taxon>
        <taxon>Hexapoda</taxon>
        <taxon>Insecta</taxon>
        <taxon>Pterygota</taxon>
        <taxon>Neoptera</taxon>
        <taxon>Endopterygota</taxon>
        <taxon>Coleoptera</taxon>
        <taxon>Polyphaga</taxon>
        <taxon>Cucujiformia</taxon>
        <taxon>Tenebrionidae</taxon>
        <taxon>Tenebrio</taxon>
    </lineage>
</organism>
<dbReference type="GO" id="GO:0000062">
    <property type="term" value="F:fatty-acyl-CoA binding"/>
    <property type="evidence" value="ECO:0007669"/>
    <property type="project" value="InterPro"/>
</dbReference>
<dbReference type="AlphaFoldDB" id="A0A8J6HPG8"/>
<accession>A0A8J6HPG8</accession>